<dbReference type="GO" id="GO:0005737">
    <property type="term" value="C:cytoplasm"/>
    <property type="evidence" value="ECO:0007669"/>
    <property type="project" value="UniProtKB-SubCell"/>
</dbReference>
<dbReference type="Pfam" id="PF15264">
    <property type="entry name" value="TSSC4"/>
    <property type="match status" value="1"/>
</dbReference>
<dbReference type="GeneID" id="108629333"/>
<evidence type="ECO:0000256" key="7">
    <source>
        <dbReference type="ARBA" id="ARBA00023187"/>
    </source>
</evidence>
<evidence type="ECO:0000313" key="11">
    <source>
        <dbReference type="Proteomes" id="UP000694925"/>
    </source>
</evidence>
<evidence type="ECO:0000256" key="2">
    <source>
        <dbReference type="ARBA" id="ARBA00004496"/>
    </source>
</evidence>
<evidence type="ECO:0000256" key="9">
    <source>
        <dbReference type="ARBA" id="ARBA00035304"/>
    </source>
</evidence>
<dbReference type="PANTHER" id="PTHR13445">
    <property type="entry name" value="TUMOR SUPPRESSING SUBTRANSFERABLE CANDIDATE 4 TSSC4"/>
    <property type="match status" value="1"/>
</dbReference>
<proteinExistence type="inferred from homology"/>
<sequence length="260" mass="29650">MHGVEFQLRLPGNAEFASRQKLLFDKLSTAEEECNKTKTQISNINMEDVNFIEDVDVGIGIDVNVDSHVYRSQLLKLGRKTITSRFRGRESIFKRPEGPAPRAANHTIPDFHRNPHRWTKYSLEDVANEDLSEESNTRAALSFLKELKARRKSEGKKHIEDSGRILFKSKGKRGKIVKKEEGKNEFNVNGKESKLYCGRNLEESGQEQKAVFRGSRVVMPEYVVGDKKINNNNKVKKGKSVGKVDRAKQLKLAHLEEIDD</sequence>
<comment type="similarity">
    <text evidence="3">Belongs to the TSSC4 family.</text>
</comment>
<evidence type="ECO:0000256" key="1">
    <source>
        <dbReference type="ARBA" id="ARBA00004123"/>
    </source>
</evidence>
<dbReference type="AlphaFoldDB" id="A0AAJ7J929"/>
<evidence type="ECO:0000256" key="8">
    <source>
        <dbReference type="ARBA" id="ARBA00023242"/>
    </source>
</evidence>
<gene>
    <name evidence="12" type="primary">LOC108629333</name>
</gene>
<dbReference type="GO" id="GO:0005681">
    <property type="term" value="C:spliceosomal complex"/>
    <property type="evidence" value="ECO:0007669"/>
    <property type="project" value="UniProtKB-KW"/>
</dbReference>
<evidence type="ECO:0000256" key="6">
    <source>
        <dbReference type="ARBA" id="ARBA00022728"/>
    </source>
</evidence>
<comment type="subcellular location">
    <subcellularLocation>
        <location evidence="2">Cytoplasm</location>
    </subcellularLocation>
    <subcellularLocation>
        <location evidence="1">Nucleus</location>
    </subcellularLocation>
</comment>
<evidence type="ECO:0000313" key="12">
    <source>
        <dbReference type="RefSeq" id="XP_017887422.1"/>
    </source>
</evidence>
<keyword evidence="11" id="KW-1185">Reference proteome</keyword>
<organism evidence="11 12">
    <name type="scientific">Ceratina calcarata</name>
    <dbReference type="NCBI Taxonomy" id="156304"/>
    <lineage>
        <taxon>Eukaryota</taxon>
        <taxon>Metazoa</taxon>
        <taxon>Ecdysozoa</taxon>
        <taxon>Arthropoda</taxon>
        <taxon>Hexapoda</taxon>
        <taxon>Insecta</taxon>
        <taxon>Pterygota</taxon>
        <taxon>Neoptera</taxon>
        <taxon>Endopterygota</taxon>
        <taxon>Hymenoptera</taxon>
        <taxon>Apocrita</taxon>
        <taxon>Aculeata</taxon>
        <taxon>Apoidea</taxon>
        <taxon>Anthophila</taxon>
        <taxon>Apidae</taxon>
        <taxon>Ceratina</taxon>
        <taxon>Zadontomerus</taxon>
    </lineage>
</organism>
<keyword evidence="4" id="KW-0963">Cytoplasm</keyword>
<dbReference type="Proteomes" id="UP000694925">
    <property type="component" value="Unplaced"/>
</dbReference>
<evidence type="ECO:0000256" key="4">
    <source>
        <dbReference type="ARBA" id="ARBA00022490"/>
    </source>
</evidence>
<keyword evidence="6" id="KW-0747">Spliceosome</keyword>
<name>A0AAJ7J929_9HYME</name>
<evidence type="ECO:0000256" key="3">
    <source>
        <dbReference type="ARBA" id="ARBA00010362"/>
    </source>
</evidence>
<comment type="function">
    <text evidence="10">Protein associated with the U5 snRNP, during its maturation and its post-splicing recycling and which is required for spliceosomal tri-snRNP complex assembly in the nucleus. Has a molecular sequestering activity and transiently hinders SNRNP200 binding sites for constitutive splicing factors that intervene later during the assembly of the spliceosome and splicing. Together with its molecular sequestering activity, may also function as a molecular adapter and placeholder, coordinating the assembly of the U5 snRNP and its association with the U4/U6 di-snRNP.</text>
</comment>
<keyword evidence="8" id="KW-0539">Nucleus</keyword>
<dbReference type="InterPro" id="IPR029338">
    <property type="entry name" value="TSSC4"/>
</dbReference>
<protein>
    <recommendedName>
        <fullName evidence="9">U5 small nuclear ribonucleoprotein TSSC4</fullName>
    </recommendedName>
</protein>
<dbReference type="RefSeq" id="XP_017887422.1">
    <property type="nucleotide sequence ID" value="XM_018031933.2"/>
</dbReference>
<dbReference type="GO" id="GO:0008380">
    <property type="term" value="P:RNA splicing"/>
    <property type="evidence" value="ECO:0007669"/>
    <property type="project" value="UniProtKB-KW"/>
</dbReference>
<evidence type="ECO:0000256" key="10">
    <source>
        <dbReference type="ARBA" id="ARBA00045970"/>
    </source>
</evidence>
<keyword evidence="7" id="KW-0508">mRNA splicing</keyword>
<reference evidence="12" key="1">
    <citation type="submission" date="2025-08" db="UniProtKB">
        <authorList>
            <consortium name="RefSeq"/>
        </authorList>
    </citation>
    <scope>IDENTIFICATION</scope>
    <source>
        <tissue evidence="12">Whole body</tissue>
    </source>
</reference>
<dbReference type="PANTHER" id="PTHR13445:SF3">
    <property type="entry name" value="U5 SMALL NUCLEAR RIBONUCLEOPROTEIN TSSC4"/>
    <property type="match status" value="1"/>
</dbReference>
<dbReference type="GO" id="GO:0006397">
    <property type="term" value="P:mRNA processing"/>
    <property type="evidence" value="ECO:0007669"/>
    <property type="project" value="UniProtKB-KW"/>
</dbReference>
<dbReference type="KEGG" id="ccal:108629333"/>
<accession>A0AAJ7J929</accession>
<evidence type="ECO:0000256" key="5">
    <source>
        <dbReference type="ARBA" id="ARBA00022664"/>
    </source>
</evidence>
<keyword evidence="5" id="KW-0507">mRNA processing</keyword>